<keyword evidence="10" id="KW-1185">Reference proteome</keyword>
<evidence type="ECO:0000256" key="1">
    <source>
        <dbReference type="ARBA" id="ARBA00004651"/>
    </source>
</evidence>
<evidence type="ECO:0000256" key="2">
    <source>
        <dbReference type="ARBA" id="ARBA00010100"/>
    </source>
</evidence>
<keyword evidence="4 8" id="KW-1003">Cell membrane</keyword>
<dbReference type="PANTHER" id="PTHR30003">
    <property type="entry name" value="L-LACTATE PERMEASE"/>
    <property type="match status" value="1"/>
</dbReference>
<evidence type="ECO:0000256" key="6">
    <source>
        <dbReference type="ARBA" id="ARBA00022989"/>
    </source>
</evidence>
<organism evidence="9 10">
    <name type="scientific">Campylobacter pinnipediorum subsp. caledonicus</name>
    <dbReference type="NCBI Taxonomy" id="1874362"/>
    <lineage>
        <taxon>Bacteria</taxon>
        <taxon>Pseudomonadati</taxon>
        <taxon>Campylobacterota</taxon>
        <taxon>Epsilonproteobacteria</taxon>
        <taxon>Campylobacterales</taxon>
        <taxon>Campylobacteraceae</taxon>
        <taxon>Campylobacter</taxon>
    </lineage>
</organism>
<feature type="transmembrane region" description="Helical" evidence="8">
    <location>
        <begin position="221"/>
        <end position="241"/>
    </location>
</feature>
<dbReference type="GO" id="GO:0015129">
    <property type="term" value="F:lactate transmembrane transporter activity"/>
    <property type="evidence" value="ECO:0007669"/>
    <property type="project" value="UniProtKB-UniRule"/>
</dbReference>
<accession>A0A1S6U7V6</accession>
<dbReference type="AlphaFoldDB" id="A0A1S6U7V6"/>
<dbReference type="EMBL" id="CP017258">
    <property type="protein sequence ID" value="AQW87826.1"/>
    <property type="molecule type" value="Genomic_DNA"/>
</dbReference>
<comment type="subcellular location">
    <subcellularLocation>
        <location evidence="1 8">Cell membrane</location>
        <topology evidence="1 8">Multi-pass membrane protein</topology>
    </subcellularLocation>
</comment>
<keyword evidence="7 8" id="KW-0472">Membrane</keyword>
<evidence type="ECO:0000256" key="4">
    <source>
        <dbReference type="ARBA" id="ARBA00022475"/>
    </source>
</evidence>
<name>A0A1S6U7V6_9BACT</name>
<gene>
    <name evidence="9" type="primary">lldP</name>
    <name evidence="9" type="ORF">CPIN18021_1023</name>
</gene>
<feature type="transmembrane region" description="Helical" evidence="8">
    <location>
        <begin position="474"/>
        <end position="493"/>
    </location>
</feature>
<dbReference type="GO" id="GO:0005886">
    <property type="term" value="C:plasma membrane"/>
    <property type="evidence" value="ECO:0007669"/>
    <property type="project" value="UniProtKB-SubCell"/>
</dbReference>
<dbReference type="NCBIfam" id="TIGR00795">
    <property type="entry name" value="lctP"/>
    <property type="match status" value="1"/>
</dbReference>
<keyword evidence="5 8" id="KW-0812">Transmembrane</keyword>
<feature type="transmembrane region" description="Helical" evidence="8">
    <location>
        <begin position="253"/>
        <end position="273"/>
    </location>
</feature>
<reference evidence="10" key="1">
    <citation type="submission" date="2016-09" db="EMBL/GenBank/DDBJ databases">
        <title>Comparative genomics of the Campylobacter concisus group.</title>
        <authorList>
            <person name="Miller W.G."/>
            <person name="Yee E."/>
            <person name="Chapman M.H."/>
            <person name="Huynh S."/>
            <person name="Bono J.L."/>
            <person name="On S.L.W."/>
            <person name="StLeger J."/>
            <person name="Foster G."/>
            <person name="Parker C.T."/>
        </authorList>
    </citation>
    <scope>NUCLEOTIDE SEQUENCE [LARGE SCALE GENOMIC DNA]</scope>
    <source>
        <strain evidence="10">RM18021</strain>
    </source>
</reference>
<dbReference type="PANTHER" id="PTHR30003:SF0">
    <property type="entry name" value="GLYCOLATE PERMEASE GLCA-RELATED"/>
    <property type="match status" value="1"/>
</dbReference>
<evidence type="ECO:0000256" key="3">
    <source>
        <dbReference type="ARBA" id="ARBA00022448"/>
    </source>
</evidence>
<feature type="transmembrane region" description="Helical" evidence="8">
    <location>
        <begin position="185"/>
        <end position="209"/>
    </location>
</feature>
<feature type="transmembrane region" description="Helical" evidence="8">
    <location>
        <begin position="391"/>
        <end position="415"/>
    </location>
</feature>
<feature type="transmembrane region" description="Helical" evidence="8">
    <location>
        <begin position="499"/>
        <end position="518"/>
    </location>
</feature>
<feature type="transmembrane region" description="Helical" evidence="8">
    <location>
        <begin position="360"/>
        <end position="379"/>
    </location>
</feature>
<dbReference type="RefSeq" id="WP_078424568.1">
    <property type="nucleotide sequence ID" value="NZ_CP017258.1"/>
</dbReference>
<evidence type="ECO:0000313" key="9">
    <source>
        <dbReference type="EMBL" id="AQW87826.1"/>
    </source>
</evidence>
<evidence type="ECO:0000313" key="10">
    <source>
        <dbReference type="Proteomes" id="UP000190868"/>
    </source>
</evidence>
<comment type="similarity">
    <text evidence="2 8">Belongs to the lactate permease family.</text>
</comment>
<protein>
    <recommendedName>
        <fullName evidence="8">L-lactate permease</fullName>
    </recommendedName>
</protein>
<feature type="transmembrane region" description="Helical" evidence="8">
    <location>
        <begin position="525"/>
        <end position="548"/>
    </location>
</feature>
<dbReference type="InterPro" id="IPR003804">
    <property type="entry name" value="Lactate_perm"/>
</dbReference>
<feature type="transmembrane region" description="Helical" evidence="8">
    <location>
        <begin position="100"/>
        <end position="119"/>
    </location>
</feature>
<proteinExistence type="inferred from homology"/>
<sequence length="551" mass="59381">MYSFLAFFPIIVILVMMIGFKKSSKLSLSVALAFALLISYFSFGASVTELSARVLFGFLKAFDILVIIFGAILILNTMKYSGAMNAINNGFTKITTDRRIQVIIIGWSFGAFIEGAAGFGAPAALAAPLLVGLGFPAFGAAITTLILNSSPVSYGAVGTPTFGIQQALNSFLPDPATLDAYMKDVSIYTATIHSVCALFVPFLVVAMMVKIFGKNKSFKDVLPVLPFCLLASISFIVPFFLMAKFAGFELPALLGGLISLGILVLAAKIGFLVPKDKWDFEPIEAWPDFWKAPINTSSEKKETVTQNMSLFMAWLPYVIISLVLVITRIPQFGLKDFLKSLKIEFPAIMDVSGTAYDFEYAYLPGTIPFILVAIIIIFLHKMKIEDVKSAWSVTFGQVSKAVIPLAAGVAMVYILKDFKFTYGTQEGFTMVKIMAKFFADLSGQGYIIVSPLIGILGSFFSGSNTVSNILFGGLQYETASLVGLNTQVILALQNVGGSIGHMVCINNIVAVCATVGLLGKGEGRLLTYSLLPCLFYTVLAVGVGYVLLGVI</sequence>
<comment type="function">
    <text evidence="8">Uptake of L-lactate across the membrane. Can also transport D-lactate and glycolate.</text>
</comment>
<evidence type="ECO:0000256" key="8">
    <source>
        <dbReference type="RuleBase" id="RU365092"/>
    </source>
</evidence>
<keyword evidence="6 8" id="KW-1133">Transmembrane helix</keyword>
<evidence type="ECO:0000256" key="5">
    <source>
        <dbReference type="ARBA" id="ARBA00022692"/>
    </source>
</evidence>
<feature type="transmembrane region" description="Helical" evidence="8">
    <location>
        <begin position="310"/>
        <end position="329"/>
    </location>
</feature>
<dbReference type="GO" id="GO:0015295">
    <property type="term" value="F:solute:proton symporter activity"/>
    <property type="evidence" value="ECO:0007669"/>
    <property type="project" value="TreeGrafter"/>
</dbReference>
<feature type="transmembrane region" description="Helical" evidence="8">
    <location>
        <begin position="54"/>
        <end position="75"/>
    </location>
</feature>
<keyword evidence="3 8" id="KW-0813">Transport</keyword>
<feature type="transmembrane region" description="Helical" evidence="8">
    <location>
        <begin position="444"/>
        <end position="462"/>
    </location>
</feature>
<dbReference type="Pfam" id="PF02652">
    <property type="entry name" value="Lactate_perm"/>
    <property type="match status" value="1"/>
</dbReference>
<evidence type="ECO:0000256" key="7">
    <source>
        <dbReference type="ARBA" id="ARBA00023136"/>
    </source>
</evidence>
<dbReference type="Proteomes" id="UP000190868">
    <property type="component" value="Chromosome"/>
</dbReference>